<feature type="compositionally biased region" description="Pro residues" evidence="1">
    <location>
        <begin position="1"/>
        <end position="22"/>
    </location>
</feature>
<evidence type="ECO:0000313" key="4">
    <source>
        <dbReference type="Proteomes" id="UP000323221"/>
    </source>
</evidence>
<keyword evidence="2" id="KW-0812">Transmembrane</keyword>
<feature type="transmembrane region" description="Helical" evidence="2">
    <location>
        <begin position="154"/>
        <end position="178"/>
    </location>
</feature>
<dbReference type="OrthoDB" id="5121210at2"/>
<evidence type="ECO:0000256" key="2">
    <source>
        <dbReference type="SAM" id="Phobius"/>
    </source>
</evidence>
<gene>
    <name evidence="3" type="ORF">FQ330_05550</name>
</gene>
<reference evidence="3 4" key="1">
    <citation type="submission" date="2019-08" db="EMBL/GenBank/DDBJ databases">
        <title>Agrococcus lahaulensis sp. nov., isolated from a cold desert of the Indian Himalayas.</title>
        <authorList>
            <person name="Qu J.H."/>
        </authorList>
    </citation>
    <scope>NUCLEOTIDE SEQUENCE [LARGE SCALE GENOMIC DNA]</scope>
    <source>
        <strain evidence="3 4">NS18</strain>
    </source>
</reference>
<dbReference type="PRINTS" id="PR00173">
    <property type="entry name" value="EDTRNSPORT"/>
</dbReference>
<organism evidence="3 4">
    <name type="scientific">Agrococcus sediminis</name>
    <dbReference type="NCBI Taxonomy" id="2599924"/>
    <lineage>
        <taxon>Bacteria</taxon>
        <taxon>Bacillati</taxon>
        <taxon>Actinomycetota</taxon>
        <taxon>Actinomycetes</taxon>
        <taxon>Micrococcales</taxon>
        <taxon>Microbacteriaceae</taxon>
        <taxon>Agrococcus</taxon>
    </lineage>
</organism>
<dbReference type="Proteomes" id="UP000323221">
    <property type="component" value="Unassembled WGS sequence"/>
</dbReference>
<feature type="transmembrane region" description="Helical" evidence="2">
    <location>
        <begin position="118"/>
        <end position="142"/>
    </location>
</feature>
<proteinExistence type="predicted"/>
<feature type="transmembrane region" description="Helical" evidence="2">
    <location>
        <begin position="78"/>
        <end position="98"/>
    </location>
</feature>
<comment type="caution">
    <text evidence="3">The sequence shown here is derived from an EMBL/GenBank/DDBJ whole genome shotgun (WGS) entry which is preliminary data.</text>
</comment>
<keyword evidence="2" id="KW-0472">Membrane</keyword>
<accession>A0A5M8QKD1</accession>
<dbReference type="AlphaFoldDB" id="A0A5M8QKD1"/>
<evidence type="ECO:0000256" key="1">
    <source>
        <dbReference type="SAM" id="MobiDB-lite"/>
    </source>
</evidence>
<protein>
    <submittedName>
        <fullName evidence="3">Uncharacterized protein</fullName>
    </submittedName>
</protein>
<keyword evidence="4" id="KW-1185">Reference proteome</keyword>
<dbReference type="RefSeq" id="WP_146355856.1">
    <property type="nucleotide sequence ID" value="NZ_VOIR01000012.1"/>
</dbReference>
<feature type="region of interest" description="Disordered" evidence="1">
    <location>
        <begin position="1"/>
        <end position="52"/>
    </location>
</feature>
<keyword evidence="2" id="KW-1133">Transmembrane helix</keyword>
<feature type="transmembrane region" description="Helical" evidence="2">
    <location>
        <begin position="221"/>
        <end position="250"/>
    </location>
</feature>
<dbReference type="EMBL" id="VOIR01000012">
    <property type="protein sequence ID" value="KAA6435216.1"/>
    <property type="molecule type" value="Genomic_DNA"/>
</dbReference>
<name>A0A5M8QKD1_9MICO</name>
<sequence>MTVPNPAPQPGAPGPQMMPHPQPFAAAPQPHGHLSSATAAPQPPRPPLTRQAARRARLAGGVGGGISWLGLHIATTSAGLLALPFLVAGLLSALAALWNGGLDGMPPILPGAVEWLASYSVVFIVGVVVGLVLLVVGFLVSIRMLRGPGVEHPVGITFAGWGIAIVGTNVITGLMSGITMPFGGLPMGMGAPWGGQGTDGSDGDGFGGMGFDGTALDGGQLLGWGIAVVLIGILVGVVVHTAIGVFTWWWMAHAMRPKAAPTA</sequence>
<evidence type="ECO:0000313" key="3">
    <source>
        <dbReference type="EMBL" id="KAA6435216.1"/>
    </source>
</evidence>